<dbReference type="AlphaFoldDB" id="A0A0S7WWX7"/>
<proteinExistence type="predicted"/>
<dbReference type="Pfam" id="PF01040">
    <property type="entry name" value="UbiA"/>
    <property type="match status" value="1"/>
</dbReference>
<evidence type="ECO:0000256" key="1">
    <source>
        <dbReference type="ARBA" id="ARBA00004141"/>
    </source>
</evidence>
<feature type="transmembrane region" description="Helical" evidence="5">
    <location>
        <begin position="277"/>
        <end position="304"/>
    </location>
</feature>
<evidence type="ECO:0000313" key="6">
    <source>
        <dbReference type="EMBL" id="KPJ54499.1"/>
    </source>
</evidence>
<evidence type="ECO:0000256" key="2">
    <source>
        <dbReference type="ARBA" id="ARBA00022692"/>
    </source>
</evidence>
<dbReference type="InterPro" id="IPR044878">
    <property type="entry name" value="UbiA_sf"/>
</dbReference>
<feature type="transmembrane region" description="Helical" evidence="5">
    <location>
        <begin position="155"/>
        <end position="175"/>
    </location>
</feature>
<name>A0A0S7WWX7_UNCT6</name>
<feature type="transmembrane region" description="Helical" evidence="5">
    <location>
        <begin position="21"/>
        <end position="40"/>
    </location>
</feature>
<gene>
    <name evidence="6" type="ORF">AMJ39_00315</name>
</gene>
<feature type="transmembrane region" description="Helical" evidence="5">
    <location>
        <begin position="248"/>
        <end position="265"/>
    </location>
</feature>
<dbReference type="EMBL" id="LIZS01000001">
    <property type="protein sequence ID" value="KPJ54499.1"/>
    <property type="molecule type" value="Genomic_DNA"/>
</dbReference>
<dbReference type="InterPro" id="IPR050475">
    <property type="entry name" value="Prenyltransferase_related"/>
</dbReference>
<dbReference type="InterPro" id="IPR000537">
    <property type="entry name" value="UbiA_prenyltransferase"/>
</dbReference>
<organism evidence="6 7">
    <name type="scientific">candidate division TA06 bacterium DG_24</name>
    <dbReference type="NCBI Taxonomy" id="1703770"/>
    <lineage>
        <taxon>Bacteria</taxon>
        <taxon>Bacteria division TA06</taxon>
    </lineage>
</organism>
<dbReference type="STRING" id="1703770.AMJ39_00315"/>
<protein>
    <recommendedName>
        <fullName evidence="8">Ubiquinone biosynthesis protein UbiA</fullName>
    </recommendedName>
</protein>
<dbReference type="Gene3D" id="1.10.357.140">
    <property type="entry name" value="UbiA prenyltransferase"/>
    <property type="match status" value="1"/>
</dbReference>
<keyword evidence="4 5" id="KW-0472">Membrane</keyword>
<feature type="transmembrane region" description="Helical" evidence="5">
    <location>
        <begin position="60"/>
        <end position="80"/>
    </location>
</feature>
<reference evidence="6 7" key="1">
    <citation type="journal article" date="2015" name="Microbiome">
        <title>Genomic resolution of linkages in carbon, nitrogen, and sulfur cycling among widespread estuary sediment bacteria.</title>
        <authorList>
            <person name="Baker B.J."/>
            <person name="Lazar C.S."/>
            <person name="Teske A.P."/>
            <person name="Dick G.J."/>
        </authorList>
    </citation>
    <scope>NUCLEOTIDE SEQUENCE [LARGE SCALE GENOMIC DNA]</scope>
    <source>
        <strain evidence="6">DG_24</strain>
    </source>
</reference>
<evidence type="ECO:0000313" key="7">
    <source>
        <dbReference type="Proteomes" id="UP000052008"/>
    </source>
</evidence>
<keyword evidence="2 5" id="KW-0812">Transmembrane</keyword>
<comment type="caution">
    <text evidence="6">The sequence shown here is derived from an EMBL/GenBank/DDBJ whole genome shotgun (WGS) entry which is preliminary data.</text>
</comment>
<sequence length="322" mass="34816">MGTRACAVNGERRSWAIDYLFLLRPTLLIPVWTLLLLGYYRATALAGHPLLRLTVSGRLVWTALLYSALMGAVYIINQIFDRETDFANEKLFLLSHGYIPLRSAVVMVSLLAVLAFVGGLAAGVDVALLFLVSFVLGVLYSVPPVKLKGRPVLDLAANSFGYGLLAFTVGWTAASSISMEVIVYALPYVLAVGAVFVNTTVPDISGDRASGDRTTGVVLGPAASTVLSLLLLVACLVVSLIVQDRICTLAAVLALPFFVAAAFHRGERRAALLSIRISAPVLVVVTAVIFPAYFIVLVVTYSALRWYYRRRFGIVYPSLRSD</sequence>
<keyword evidence="3 5" id="KW-1133">Transmembrane helix</keyword>
<comment type="subcellular location">
    <subcellularLocation>
        <location evidence="1">Membrane</location>
        <topology evidence="1">Multi-pass membrane protein</topology>
    </subcellularLocation>
</comment>
<evidence type="ECO:0008006" key="8">
    <source>
        <dbReference type="Google" id="ProtNLM"/>
    </source>
</evidence>
<evidence type="ECO:0000256" key="3">
    <source>
        <dbReference type="ARBA" id="ARBA00022989"/>
    </source>
</evidence>
<dbReference type="GO" id="GO:0016020">
    <property type="term" value="C:membrane"/>
    <property type="evidence" value="ECO:0007669"/>
    <property type="project" value="UniProtKB-SubCell"/>
</dbReference>
<evidence type="ECO:0000256" key="5">
    <source>
        <dbReference type="SAM" id="Phobius"/>
    </source>
</evidence>
<feature type="transmembrane region" description="Helical" evidence="5">
    <location>
        <begin position="181"/>
        <end position="201"/>
    </location>
</feature>
<accession>A0A0S7WWX7</accession>
<dbReference type="Proteomes" id="UP000052008">
    <property type="component" value="Unassembled WGS sequence"/>
</dbReference>
<dbReference type="PANTHER" id="PTHR42723:SF1">
    <property type="entry name" value="CHLOROPHYLL SYNTHASE, CHLOROPLASTIC"/>
    <property type="match status" value="1"/>
</dbReference>
<dbReference type="PANTHER" id="PTHR42723">
    <property type="entry name" value="CHLOROPHYLL SYNTHASE"/>
    <property type="match status" value="1"/>
</dbReference>
<dbReference type="GO" id="GO:0016765">
    <property type="term" value="F:transferase activity, transferring alkyl or aryl (other than methyl) groups"/>
    <property type="evidence" value="ECO:0007669"/>
    <property type="project" value="InterPro"/>
</dbReference>
<evidence type="ECO:0000256" key="4">
    <source>
        <dbReference type="ARBA" id="ARBA00023136"/>
    </source>
</evidence>
<feature type="transmembrane region" description="Helical" evidence="5">
    <location>
        <begin position="222"/>
        <end position="242"/>
    </location>
</feature>